<dbReference type="AlphaFoldDB" id="A0A918ZWI4"/>
<organism evidence="3 4">
    <name type="scientific">Streptomyces longispororuber</name>
    <dbReference type="NCBI Taxonomy" id="68230"/>
    <lineage>
        <taxon>Bacteria</taxon>
        <taxon>Bacillati</taxon>
        <taxon>Actinomycetota</taxon>
        <taxon>Actinomycetes</taxon>
        <taxon>Kitasatosporales</taxon>
        <taxon>Streptomycetaceae</taxon>
        <taxon>Streptomyces</taxon>
    </lineage>
</organism>
<feature type="compositionally biased region" description="Gly residues" evidence="1">
    <location>
        <begin position="472"/>
        <end position="489"/>
    </location>
</feature>
<name>A0A918ZWI4_9ACTN</name>
<keyword evidence="2" id="KW-0472">Membrane</keyword>
<feature type="region of interest" description="Disordered" evidence="1">
    <location>
        <begin position="1"/>
        <end position="196"/>
    </location>
</feature>
<comment type="caution">
    <text evidence="3">The sequence shown here is derived from an EMBL/GenBank/DDBJ whole genome shotgun (WGS) entry which is preliminary data.</text>
</comment>
<feature type="transmembrane region" description="Helical" evidence="2">
    <location>
        <begin position="240"/>
        <end position="259"/>
    </location>
</feature>
<dbReference type="EMBL" id="BNBT01000077">
    <property type="protein sequence ID" value="GHE72576.1"/>
    <property type="molecule type" value="Genomic_DNA"/>
</dbReference>
<feature type="region of interest" description="Disordered" evidence="1">
    <location>
        <begin position="264"/>
        <end position="375"/>
    </location>
</feature>
<feature type="compositionally biased region" description="Low complexity" evidence="1">
    <location>
        <begin position="275"/>
        <end position="284"/>
    </location>
</feature>
<evidence type="ECO:0008006" key="5">
    <source>
        <dbReference type="Google" id="ProtNLM"/>
    </source>
</evidence>
<evidence type="ECO:0000313" key="3">
    <source>
        <dbReference type="EMBL" id="GHE72576.1"/>
    </source>
</evidence>
<feature type="compositionally biased region" description="Gly residues" evidence="1">
    <location>
        <begin position="333"/>
        <end position="343"/>
    </location>
</feature>
<evidence type="ECO:0000256" key="2">
    <source>
        <dbReference type="SAM" id="Phobius"/>
    </source>
</evidence>
<feature type="compositionally biased region" description="Basic and acidic residues" evidence="1">
    <location>
        <begin position="292"/>
        <end position="332"/>
    </location>
</feature>
<reference evidence="3" key="2">
    <citation type="submission" date="2020-09" db="EMBL/GenBank/DDBJ databases">
        <authorList>
            <person name="Sun Q."/>
            <person name="Ohkuma M."/>
        </authorList>
    </citation>
    <scope>NUCLEOTIDE SEQUENCE</scope>
    <source>
        <strain evidence="3">JCM 4784</strain>
    </source>
</reference>
<feature type="compositionally biased region" description="Basic and acidic residues" evidence="1">
    <location>
        <begin position="1"/>
        <end position="28"/>
    </location>
</feature>
<feature type="compositionally biased region" description="Basic and acidic residues" evidence="1">
    <location>
        <begin position="107"/>
        <end position="122"/>
    </location>
</feature>
<dbReference type="Proteomes" id="UP000608024">
    <property type="component" value="Unassembled WGS sequence"/>
</dbReference>
<feature type="region of interest" description="Disordered" evidence="1">
    <location>
        <begin position="454"/>
        <end position="522"/>
    </location>
</feature>
<reference evidence="3" key="1">
    <citation type="journal article" date="2014" name="Int. J. Syst. Evol. Microbiol.">
        <title>Complete genome sequence of Corynebacterium casei LMG S-19264T (=DSM 44701T), isolated from a smear-ripened cheese.</title>
        <authorList>
            <consortium name="US DOE Joint Genome Institute (JGI-PGF)"/>
            <person name="Walter F."/>
            <person name="Albersmeier A."/>
            <person name="Kalinowski J."/>
            <person name="Ruckert C."/>
        </authorList>
    </citation>
    <scope>NUCLEOTIDE SEQUENCE</scope>
    <source>
        <strain evidence="3">JCM 4784</strain>
    </source>
</reference>
<evidence type="ECO:0000256" key="1">
    <source>
        <dbReference type="SAM" id="MobiDB-lite"/>
    </source>
</evidence>
<keyword evidence="4" id="KW-1185">Reference proteome</keyword>
<feature type="compositionally biased region" description="Low complexity" evidence="1">
    <location>
        <begin position="142"/>
        <end position="159"/>
    </location>
</feature>
<dbReference type="RefSeq" id="WP_229925837.1">
    <property type="nucleotide sequence ID" value="NZ_BNBT01000077.1"/>
</dbReference>
<proteinExistence type="predicted"/>
<gene>
    <name evidence="3" type="ORF">GCM10018785_45900</name>
</gene>
<feature type="compositionally biased region" description="Basic and acidic residues" evidence="1">
    <location>
        <begin position="35"/>
        <end position="68"/>
    </location>
</feature>
<sequence length="539" mass="53260">MSGTGDRERDARAEREAAEREHGDDRAGRAQGADRAGRGARDEQGEHGEHGAARGERGEHDAGNDTVKHGQGGQDDGPDGLEGPPDRADGPKGSGRADGPKGSGRADGPRWSKGPDRSDGAGRKVGPVGQDEPDGPVGQNGTVESVESVESVETVGLDGDLTERLRGLGRLTALDGGANRSAGPGPGGADDLGEPAGLADDELALRRLLRSAVQDIEPADSALDKLRHAVPARRARKRQALAGAAAVVLFAVTAVPALVHVTRSAGDSDARPSIAGAGKSQESQGGSGEASKAAERPGKDTKPDEKDKKDKKDGKEKGSKGKEKGGKGKGETGRGGATGGGTEPGDQDTDAASSPACDAAQLGDASGSVTPADADGKVYGTFRIANVSGSSCTVTSPGAVAATAQGATDPAAVNVVDHTAGDAATGLPDPAQEATSLVLKPGAAYEVRFAWVPSAACPSDGGEPSPNPSPSEGGGTGGTGTEGAGGEGGVTTQLVPEDGTKDGSVALSLTAEPGAPSAAATVPNACSGTVYKTGVLPAQ</sequence>
<accession>A0A918ZWI4</accession>
<feature type="compositionally biased region" description="Low complexity" evidence="1">
    <location>
        <begin position="168"/>
        <end position="178"/>
    </location>
</feature>
<keyword evidence="2" id="KW-1133">Transmembrane helix</keyword>
<keyword evidence="2" id="KW-0812">Transmembrane</keyword>
<evidence type="ECO:0000313" key="4">
    <source>
        <dbReference type="Proteomes" id="UP000608024"/>
    </source>
</evidence>
<protein>
    <recommendedName>
        <fullName evidence="5">DUF4232 domain-containing protein</fullName>
    </recommendedName>
</protein>